<sequence length="163" mass="18413">MNKIAILIGMIGLLSGCSELNYGKLSLQAKDCIADNSVHCNDIRIRQTIAGLQLFRDRISDEPDKVKDEVGEAGYQQLLQLVDHKIKFLEQQRPNFYLRWFQGDARYDKEVDFGESIDVEIERIINHSKSEQRPRAPTSTQAPIIQDGETVQTASASTSEPAY</sequence>
<dbReference type="PATRIC" id="fig|1341683.3.peg.517"/>
<dbReference type="Proteomes" id="UP000018418">
    <property type="component" value="Unassembled WGS sequence"/>
</dbReference>
<organism evidence="2 3">
    <name type="scientific">Acinetobacter brisouii CIP 110357</name>
    <dbReference type="NCBI Taxonomy" id="1341683"/>
    <lineage>
        <taxon>Bacteria</taxon>
        <taxon>Pseudomonadati</taxon>
        <taxon>Pseudomonadota</taxon>
        <taxon>Gammaproteobacteria</taxon>
        <taxon>Moraxellales</taxon>
        <taxon>Moraxellaceae</taxon>
        <taxon>Acinetobacter</taxon>
    </lineage>
</organism>
<name>V2VXB4_9GAMM</name>
<dbReference type="RefSeq" id="WP_004903327.1">
    <property type="nucleotide sequence ID" value="NZ_BBTI01000004.1"/>
</dbReference>
<dbReference type="EMBL" id="AYEU01000003">
    <property type="protein sequence ID" value="ESK52374.1"/>
    <property type="molecule type" value="Genomic_DNA"/>
</dbReference>
<evidence type="ECO:0000313" key="2">
    <source>
        <dbReference type="EMBL" id="ESK52374.1"/>
    </source>
</evidence>
<keyword evidence="3" id="KW-1185">Reference proteome</keyword>
<gene>
    <name evidence="2" type="ORF">P255_00525</name>
</gene>
<accession>V2VXB4</accession>
<protein>
    <recommendedName>
        <fullName evidence="4">Lipoprotein</fullName>
    </recommendedName>
</protein>
<dbReference type="OrthoDB" id="6712123at2"/>
<evidence type="ECO:0000313" key="3">
    <source>
        <dbReference type="Proteomes" id="UP000018418"/>
    </source>
</evidence>
<dbReference type="HOGENOM" id="CLU_1623591_0_0_6"/>
<proteinExistence type="predicted"/>
<dbReference type="AlphaFoldDB" id="V2VXB4"/>
<feature type="compositionally biased region" description="Polar residues" evidence="1">
    <location>
        <begin position="137"/>
        <end position="163"/>
    </location>
</feature>
<evidence type="ECO:0008006" key="4">
    <source>
        <dbReference type="Google" id="ProtNLM"/>
    </source>
</evidence>
<reference evidence="2 3" key="1">
    <citation type="submission" date="2013-10" db="EMBL/GenBank/DDBJ databases">
        <title>The Genome Sequence of Acinetobacter brisouii CIP 110357.</title>
        <authorList>
            <consortium name="The Broad Institute Genomics Platform"/>
            <consortium name="The Broad Institute Genome Sequencing Center for Infectious Disease"/>
            <person name="Cerqueira G."/>
            <person name="Feldgarden M."/>
            <person name="Courvalin P."/>
            <person name="Grillot-Courvalin C."/>
            <person name="Clermont D."/>
            <person name="Rocha E."/>
            <person name="Yoon E.-J."/>
            <person name="Nemec A."/>
            <person name="Young S.K."/>
            <person name="Zeng Q."/>
            <person name="Gargeya S."/>
            <person name="Fitzgerald M."/>
            <person name="Abouelleil A."/>
            <person name="Alvarado L."/>
            <person name="Berlin A.M."/>
            <person name="Chapman S.B."/>
            <person name="Gainer-Dewar J."/>
            <person name="Goldberg J."/>
            <person name="Gnerre S."/>
            <person name="Griggs A."/>
            <person name="Gujja S."/>
            <person name="Hansen M."/>
            <person name="Howarth C."/>
            <person name="Imamovic A."/>
            <person name="Ireland A."/>
            <person name="Larimer J."/>
            <person name="McCowan C."/>
            <person name="Murphy C."/>
            <person name="Pearson M."/>
            <person name="Poon T.W."/>
            <person name="Priest M."/>
            <person name="Roberts A."/>
            <person name="Saif S."/>
            <person name="Shea T."/>
            <person name="Sykes S."/>
            <person name="Wortman J."/>
            <person name="Nusbaum C."/>
            <person name="Birren B."/>
        </authorList>
    </citation>
    <scope>NUCLEOTIDE SEQUENCE [LARGE SCALE GENOMIC DNA]</scope>
    <source>
        <strain evidence="2 3">CIP 110357</strain>
    </source>
</reference>
<evidence type="ECO:0000256" key="1">
    <source>
        <dbReference type="SAM" id="MobiDB-lite"/>
    </source>
</evidence>
<feature type="region of interest" description="Disordered" evidence="1">
    <location>
        <begin position="128"/>
        <end position="163"/>
    </location>
</feature>
<comment type="caution">
    <text evidence="2">The sequence shown here is derived from an EMBL/GenBank/DDBJ whole genome shotgun (WGS) entry which is preliminary data.</text>
</comment>
<dbReference type="PROSITE" id="PS51257">
    <property type="entry name" value="PROKAR_LIPOPROTEIN"/>
    <property type="match status" value="1"/>
</dbReference>